<name>A0A813XKG9_9BILA</name>
<comment type="caution">
    <text evidence="1">The sequence shown here is derived from an EMBL/GenBank/DDBJ whole genome shotgun (WGS) entry which is preliminary data.</text>
</comment>
<organism evidence="1 2">
    <name type="scientific">Brachionus calyciflorus</name>
    <dbReference type="NCBI Taxonomy" id="104777"/>
    <lineage>
        <taxon>Eukaryota</taxon>
        <taxon>Metazoa</taxon>
        <taxon>Spiralia</taxon>
        <taxon>Gnathifera</taxon>
        <taxon>Rotifera</taxon>
        <taxon>Eurotatoria</taxon>
        <taxon>Monogononta</taxon>
        <taxon>Pseudotrocha</taxon>
        <taxon>Ploima</taxon>
        <taxon>Brachionidae</taxon>
        <taxon>Brachionus</taxon>
    </lineage>
</organism>
<evidence type="ECO:0000313" key="2">
    <source>
        <dbReference type="Proteomes" id="UP000663879"/>
    </source>
</evidence>
<dbReference type="OrthoDB" id="7490491at2759"/>
<reference evidence="1" key="1">
    <citation type="submission" date="2021-02" db="EMBL/GenBank/DDBJ databases">
        <authorList>
            <person name="Nowell W R."/>
        </authorList>
    </citation>
    <scope>NUCLEOTIDE SEQUENCE</scope>
    <source>
        <strain evidence="1">Ploen Becks lab</strain>
    </source>
</reference>
<accession>A0A813XKG9</accession>
<proteinExistence type="predicted"/>
<dbReference type="EMBL" id="CAJNOC010001527">
    <property type="protein sequence ID" value="CAF0871885.1"/>
    <property type="molecule type" value="Genomic_DNA"/>
</dbReference>
<dbReference type="Proteomes" id="UP000663879">
    <property type="component" value="Unassembled WGS sequence"/>
</dbReference>
<sequence>MSSDSESENLKQEKRSTKYFVAYTICSKCAKDGLKYQFHVQNKPLEIRANGGSALAFVERKIGEDNSENVPTTDVVRKILQEDRNKETPFSNLFDNLMFVSMNQKNCINSSKLPSFTREITKFDEFSYILHSEKQITSIDLIPPENRILHIDATGQFVRITGPYKYKQPFNHFALLKDSRSMGYVGSKSLLVGEMLSTRQDTDQIFKFQKKLTFRLIVSDFSFANKHAILRAYNNENMHEYSVRVFRLSAGYIEAWPAESSKRMTWLCSCASHTMKRFVYCVRDLSLSIEEPLDKETFNQTKNDSIKANSRFTKYFLEIENDVKNQIKLELKCPGRANSNGLIPSLKITKNHNHESIPELLVIEKTKDKASASNDFPRTIKQDTQLSLNEETISLLSKTEALRKMIVRERNNNTLESLVGFNAKILSEIVITESQKKNV</sequence>
<evidence type="ECO:0000313" key="1">
    <source>
        <dbReference type="EMBL" id="CAF0871885.1"/>
    </source>
</evidence>
<dbReference type="AlphaFoldDB" id="A0A813XKG9"/>
<gene>
    <name evidence="1" type="ORF">OXX778_LOCUS9975</name>
</gene>
<protein>
    <submittedName>
        <fullName evidence="1">Uncharacterized protein</fullName>
    </submittedName>
</protein>
<keyword evidence="2" id="KW-1185">Reference proteome</keyword>